<dbReference type="AlphaFoldDB" id="A0A0B5QMT1"/>
<dbReference type="Proteomes" id="UP000031866">
    <property type="component" value="Chromosome"/>
</dbReference>
<name>A0A0B5QMT1_CLOBE</name>
<dbReference type="EMBL" id="CP010086">
    <property type="protein sequence ID" value="AJH02146.1"/>
    <property type="molecule type" value="Genomic_DNA"/>
</dbReference>
<sequence length="145" mass="16919">MRKRLSISIFFITVLIVCSSYYLYPRKGTLNDFLFSNYNKENIEEIEIRSTSGGEDKTIKDKIEINDILFNLSKIKLIQHYGSISNRTKGSYHIYIYDKNSISAEVIIQGKEYISIANNINNSNKEYRIIENTLDLDYINKLISQ</sequence>
<organism evidence="1 2">
    <name type="scientific">Clostridium beijerinckii</name>
    <name type="common">Clostridium MP</name>
    <dbReference type="NCBI Taxonomy" id="1520"/>
    <lineage>
        <taxon>Bacteria</taxon>
        <taxon>Bacillati</taxon>
        <taxon>Bacillota</taxon>
        <taxon>Clostridia</taxon>
        <taxon>Eubacteriales</taxon>
        <taxon>Clostridiaceae</taxon>
        <taxon>Clostridium</taxon>
    </lineage>
</organism>
<dbReference type="KEGG" id="cbei:LF65_05639"/>
<evidence type="ECO:0000313" key="1">
    <source>
        <dbReference type="EMBL" id="AJH02146.1"/>
    </source>
</evidence>
<accession>A0A0B5QMT1</accession>
<reference evidence="2" key="1">
    <citation type="submission" date="2014-12" db="EMBL/GenBank/DDBJ databases">
        <title>Genome sequence of Clostridium beijerinckii strain 59B.</title>
        <authorList>
            <person name="Little G.T."/>
            <person name="Minton N.P."/>
        </authorList>
    </citation>
    <scope>NUCLEOTIDE SEQUENCE [LARGE SCALE GENOMIC DNA]</scope>
    <source>
        <strain evidence="2">59B</strain>
    </source>
</reference>
<dbReference type="RefSeq" id="WP_041900625.1">
    <property type="nucleotide sequence ID" value="NZ_CP010086.2"/>
</dbReference>
<gene>
    <name evidence="1" type="ORF">LF65_05639</name>
</gene>
<protein>
    <submittedName>
        <fullName evidence="1">Uncharacterized protein</fullName>
    </submittedName>
</protein>
<proteinExistence type="predicted"/>
<evidence type="ECO:0000313" key="2">
    <source>
        <dbReference type="Proteomes" id="UP000031866"/>
    </source>
</evidence>
<dbReference type="OrthoDB" id="9927560at2"/>